<protein>
    <submittedName>
        <fullName evidence="9">ComEC/Rec2 family competence protein</fullName>
    </submittedName>
</protein>
<feature type="transmembrane region" description="Helical" evidence="6">
    <location>
        <begin position="516"/>
        <end position="534"/>
    </location>
</feature>
<reference evidence="10" key="1">
    <citation type="journal article" date="2019" name="Int. J. Syst. Evol. Microbiol.">
        <title>The Global Catalogue of Microorganisms (GCM) 10K type strain sequencing project: providing services to taxonomists for standard genome sequencing and annotation.</title>
        <authorList>
            <consortium name="The Broad Institute Genomics Platform"/>
            <consortium name="The Broad Institute Genome Sequencing Center for Infectious Disease"/>
            <person name="Wu L."/>
            <person name="Ma J."/>
        </authorList>
    </citation>
    <scope>NUCLEOTIDE SEQUENCE [LARGE SCALE GENOMIC DNA]</scope>
    <source>
        <strain evidence="10">CCUG 55074</strain>
    </source>
</reference>
<keyword evidence="3 6" id="KW-0812">Transmembrane</keyword>
<dbReference type="InterPro" id="IPR052159">
    <property type="entry name" value="Competence_DNA_uptake"/>
</dbReference>
<evidence type="ECO:0000259" key="8">
    <source>
        <dbReference type="Pfam" id="PF13567"/>
    </source>
</evidence>
<feature type="transmembrane region" description="Helical" evidence="6">
    <location>
        <begin position="50"/>
        <end position="67"/>
    </location>
</feature>
<feature type="domain" description="ComEC/Rec2-related protein" evidence="7">
    <location>
        <begin position="252"/>
        <end position="536"/>
    </location>
</feature>
<organism evidence="9 10">
    <name type="scientific">Phenylobacterium conjunctum</name>
    <dbReference type="NCBI Taxonomy" id="1298959"/>
    <lineage>
        <taxon>Bacteria</taxon>
        <taxon>Pseudomonadati</taxon>
        <taxon>Pseudomonadota</taxon>
        <taxon>Alphaproteobacteria</taxon>
        <taxon>Caulobacterales</taxon>
        <taxon>Caulobacteraceae</taxon>
        <taxon>Phenylobacterium</taxon>
    </lineage>
</organism>
<dbReference type="Proteomes" id="UP001597216">
    <property type="component" value="Unassembled WGS sequence"/>
</dbReference>
<dbReference type="InterPro" id="IPR025405">
    <property type="entry name" value="DUF4131"/>
</dbReference>
<name>A0ABW3T0F6_9CAUL</name>
<sequence>MGIRLPPSPAAARAWLAAQAAPQAERLALWAPVAMGCGAAVYFALPREPVALVAWGVLIAAGLLLALRSRFVLPPLARVVLVLAACALLGFALAKLRTEAVRAPVAPDGRGVQVVQAYVLDVASPGQGGPRLLLAPISVSGLAPADTPIRARITLRPDTPIPTPGQAIRLKGMLNPPPPPASPGAYDFARDAFFEGVGGVGFALTAPEVLADPGGAPWPLRLQMQVNAWRWALALRIVQVLGPEEGGLAAAMVSGHETFIPKAQVDALRAAGLAHIISISGLHMAIVGGFAFAAARLFVAAWPWLALRVSGKKVAALFGLAAVLGYLALSGAPSPAERAAITAICAFAAILFDRQAISLRTLAIAAIAILALRPEAVTEPGFQMSFAATTALVALAELWPRPIREINTPWPIRFVQGTGQWLLASLAASFVAGLATGPFAMQHFNRVSTFGLVANLVVAPISSFLMMPALAVGAVLAPLGLGEAPLAAAGFGIELMNRVAATAASLPGAQLVVASAPAWTLPAAFLGLLWLCLWRGPLRWLGLPLALSVTLAPRPPAPDVWISADGATLAVRAQTGAILLRPDVKRFGAEIWARRRGLSVGETPEIDLARRDGGYDCDRWSCLPRPGAPPVAAVWTRRASTIDKKLPAFCASAEVIVIRGEVPADACPGRLVLGEADFRKGGSAELYPTPSGWRVVWAQPLRGDRPWTHGVSDSDG</sequence>
<dbReference type="InterPro" id="IPR004477">
    <property type="entry name" value="ComEC_N"/>
</dbReference>
<feature type="transmembrane region" description="Helical" evidence="6">
    <location>
        <begin position="421"/>
        <end position="440"/>
    </location>
</feature>
<feature type="domain" description="DUF4131" evidence="8">
    <location>
        <begin position="49"/>
        <end position="203"/>
    </location>
</feature>
<keyword evidence="5 6" id="KW-0472">Membrane</keyword>
<evidence type="ECO:0000313" key="10">
    <source>
        <dbReference type="Proteomes" id="UP001597216"/>
    </source>
</evidence>
<evidence type="ECO:0000256" key="3">
    <source>
        <dbReference type="ARBA" id="ARBA00022692"/>
    </source>
</evidence>
<evidence type="ECO:0000256" key="5">
    <source>
        <dbReference type="ARBA" id="ARBA00023136"/>
    </source>
</evidence>
<accession>A0ABW3T0F6</accession>
<evidence type="ECO:0000256" key="6">
    <source>
        <dbReference type="SAM" id="Phobius"/>
    </source>
</evidence>
<dbReference type="PANTHER" id="PTHR30619">
    <property type="entry name" value="DNA INTERNALIZATION/COMPETENCE PROTEIN COMEC/REC2"/>
    <property type="match status" value="1"/>
</dbReference>
<evidence type="ECO:0000313" key="9">
    <source>
        <dbReference type="EMBL" id="MFD1190552.1"/>
    </source>
</evidence>
<keyword evidence="2" id="KW-1003">Cell membrane</keyword>
<feature type="transmembrane region" description="Helical" evidence="6">
    <location>
        <begin position="76"/>
        <end position="94"/>
    </location>
</feature>
<dbReference type="EMBL" id="JBHTLQ010000014">
    <property type="protein sequence ID" value="MFD1190552.1"/>
    <property type="molecule type" value="Genomic_DNA"/>
</dbReference>
<dbReference type="Pfam" id="PF03772">
    <property type="entry name" value="Competence"/>
    <property type="match status" value="1"/>
</dbReference>
<keyword evidence="4 6" id="KW-1133">Transmembrane helix</keyword>
<feature type="transmembrane region" description="Helical" evidence="6">
    <location>
        <begin position="27"/>
        <end position="44"/>
    </location>
</feature>
<feature type="transmembrane region" description="Helical" evidence="6">
    <location>
        <begin position="282"/>
        <end position="307"/>
    </location>
</feature>
<evidence type="ECO:0000256" key="2">
    <source>
        <dbReference type="ARBA" id="ARBA00022475"/>
    </source>
</evidence>
<feature type="transmembrane region" description="Helical" evidence="6">
    <location>
        <begin position="339"/>
        <end position="372"/>
    </location>
</feature>
<feature type="transmembrane region" description="Helical" evidence="6">
    <location>
        <begin position="314"/>
        <end position="333"/>
    </location>
</feature>
<keyword evidence="10" id="KW-1185">Reference proteome</keyword>
<evidence type="ECO:0000256" key="1">
    <source>
        <dbReference type="ARBA" id="ARBA00004651"/>
    </source>
</evidence>
<dbReference type="RefSeq" id="WP_377353225.1">
    <property type="nucleotide sequence ID" value="NZ_JBHTLQ010000014.1"/>
</dbReference>
<proteinExistence type="predicted"/>
<feature type="transmembrane region" description="Helical" evidence="6">
    <location>
        <begin position="452"/>
        <end position="476"/>
    </location>
</feature>
<gene>
    <name evidence="9" type="ORF">ACFQ27_08175</name>
</gene>
<dbReference type="NCBIfam" id="TIGR00360">
    <property type="entry name" value="ComEC_N-term"/>
    <property type="match status" value="1"/>
</dbReference>
<evidence type="ECO:0000256" key="4">
    <source>
        <dbReference type="ARBA" id="ARBA00022989"/>
    </source>
</evidence>
<evidence type="ECO:0000259" key="7">
    <source>
        <dbReference type="Pfam" id="PF03772"/>
    </source>
</evidence>
<comment type="caution">
    <text evidence="9">The sequence shown here is derived from an EMBL/GenBank/DDBJ whole genome shotgun (WGS) entry which is preliminary data.</text>
</comment>
<comment type="subcellular location">
    <subcellularLocation>
        <location evidence="1">Cell membrane</location>
        <topology evidence="1">Multi-pass membrane protein</topology>
    </subcellularLocation>
</comment>
<dbReference type="Pfam" id="PF13567">
    <property type="entry name" value="DUF4131"/>
    <property type="match status" value="1"/>
</dbReference>
<dbReference type="PANTHER" id="PTHR30619:SF1">
    <property type="entry name" value="RECOMBINATION PROTEIN 2"/>
    <property type="match status" value="1"/>
</dbReference>